<keyword evidence="4" id="KW-1000">Mitochondrion outer membrane</keyword>
<reference evidence="11" key="3">
    <citation type="submission" date="2024-01" db="EMBL/GenBank/DDBJ databases">
        <authorList>
            <person name="Coelho M.A."/>
            <person name="David-Palma M."/>
            <person name="Shea T."/>
            <person name="Sun S."/>
            <person name="Cuomo C.A."/>
            <person name="Heitman J."/>
        </authorList>
    </citation>
    <scope>NUCLEOTIDE SEQUENCE</scope>
    <source>
        <strain evidence="11">CBS 7841</strain>
    </source>
</reference>
<dbReference type="GeneID" id="91088625"/>
<evidence type="ECO:0000256" key="3">
    <source>
        <dbReference type="ARBA" id="ARBA00022448"/>
    </source>
</evidence>
<evidence type="ECO:0000256" key="4">
    <source>
        <dbReference type="ARBA" id="ARBA00022787"/>
    </source>
</evidence>
<dbReference type="AlphaFoldDB" id="A0AAJ8JVH0"/>
<dbReference type="KEGG" id="cdep:91088625"/>
<comment type="similarity">
    <text evidence="2">Belongs to the metaxin family.</text>
</comment>
<dbReference type="GO" id="GO:0001401">
    <property type="term" value="C:SAM complex"/>
    <property type="evidence" value="ECO:0007669"/>
    <property type="project" value="InterPro"/>
</dbReference>
<feature type="region of interest" description="Disordered" evidence="8">
    <location>
        <begin position="346"/>
        <end position="371"/>
    </location>
</feature>
<dbReference type="InterPro" id="IPR019564">
    <property type="entry name" value="Sam37/metaxin_N"/>
</dbReference>
<dbReference type="GO" id="GO:0007005">
    <property type="term" value="P:mitochondrion organization"/>
    <property type="evidence" value="ECO:0007669"/>
    <property type="project" value="TreeGrafter"/>
</dbReference>
<dbReference type="InterPro" id="IPR033468">
    <property type="entry name" value="Metaxin_GST"/>
</dbReference>
<name>A0AAJ8JVH0_9TREE</name>
<dbReference type="InterPro" id="IPR050931">
    <property type="entry name" value="Mito_Protein_Transport_Metaxin"/>
</dbReference>
<keyword evidence="5" id="KW-0653">Protein transport</keyword>
<dbReference type="Pfam" id="PF17171">
    <property type="entry name" value="GST_C_6"/>
    <property type="match status" value="1"/>
</dbReference>
<dbReference type="PROSITE" id="PS50405">
    <property type="entry name" value="GST_CTER"/>
    <property type="match status" value="1"/>
</dbReference>
<dbReference type="PANTHER" id="PTHR12289">
    <property type="entry name" value="METAXIN RELATED"/>
    <property type="match status" value="1"/>
</dbReference>
<sequence>MSSPTTIVHLSPPLEPLPASDAESLFFASLLCLANVPEAAISTADWGLNNDLSSLESYSNPDDFLSVDEEIDSQCWKAYIQHHIVDLVNHTLYSLPPNYSSMTVKTQCKGLTFPQNQYIPQRLRSLVKSRLEFVGLWGLGGLNIGDAIDEDRKRSEEQFIVGPGGTVTPRAWSGWRSGQETEKRRRKWGEQQLEARIKTALDPISRRLGNRSFFFSDKPSTLDLVLYSQLTLILKPTLPNPLFPNIIRKHYPSLVAFHERLAELIPLSEMPLQAQSLPKQVTWRETFKSWFPTPNSVVQPAKEVKTSKQRKMERGRWLWFTAAGLSMVTYLFASGIVSINLGEEDQDETEWIEVDDEKEENDVRSDEDDEG</sequence>
<accession>A0AAJ8JVH0</accession>
<feature type="domain" description="GST C-terminal" evidence="10">
    <location>
        <begin position="149"/>
        <end position="304"/>
    </location>
</feature>
<evidence type="ECO:0000256" key="9">
    <source>
        <dbReference type="SAM" id="Phobius"/>
    </source>
</evidence>
<dbReference type="RefSeq" id="XP_066069898.1">
    <property type="nucleotide sequence ID" value="XM_066213801.1"/>
</dbReference>
<evidence type="ECO:0000256" key="6">
    <source>
        <dbReference type="ARBA" id="ARBA00023128"/>
    </source>
</evidence>
<gene>
    <name evidence="11" type="ORF">L203_104415</name>
</gene>
<evidence type="ECO:0000256" key="1">
    <source>
        <dbReference type="ARBA" id="ARBA00004294"/>
    </source>
</evidence>
<dbReference type="Proteomes" id="UP000094043">
    <property type="component" value="Chromosome 5"/>
</dbReference>
<keyword evidence="12" id="KW-1185">Reference proteome</keyword>
<evidence type="ECO:0000256" key="7">
    <source>
        <dbReference type="ARBA" id="ARBA00023136"/>
    </source>
</evidence>
<evidence type="ECO:0000313" key="12">
    <source>
        <dbReference type="Proteomes" id="UP000094043"/>
    </source>
</evidence>
<evidence type="ECO:0000256" key="8">
    <source>
        <dbReference type="SAM" id="MobiDB-lite"/>
    </source>
</evidence>
<dbReference type="EMBL" id="CP143788">
    <property type="protein sequence ID" value="WVN89198.1"/>
    <property type="molecule type" value="Genomic_DNA"/>
</dbReference>
<keyword evidence="9" id="KW-0812">Transmembrane</keyword>
<dbReference type="PANTHER" id="PTHR12289:SF41">
    <property type="entry name" value="FAILED AXON CONNECTIONS-RELATED"/>
    <property type="match status" value="1"/>
</dbReference>
<dbReference type="GO" id="GO:0015031">
    <property type="term" value="P:protein transport"/>
    <property type="evidence" value="ECO:0007669"/>
    <property type="project" value="UniProtKB-KW"/>
</dbReference>
<keyword evidence="6" id="KW-0496">Mitochondrion</keyword>
<feature type="transmembrane region" description="Helical" evidence="9">
    <location>
        <begin position="317"/>
        <end position="341"/>
    </location>
</feature>
<reference evidence="11" key="1">
    <citation type="submission" date="2016-06" db="EMBL/GenBank/DDBJ databases">
        <authorList>
            <person name="Cuomo C."/>
            <person name="Litvintseva A."/>
            <person name="Heitman J."/>
            <person name="Chen Y."/>
            <person name="Sun S."/>
            <person name="Springer D."/>
            <person name="Dromer F."/>
            <person name="Young S."/>
            <person name="Zeng Q."/>
            <person name="Chapman S."/>
            <person name="Gujja S."/>
            <person name="Saif S."/>
            <person name="Birren B."/>
        </authorList>
    </citation>
    <scope>NUCLEOTIDE SEQUENCE</scope>
    <source>
        <strain evidence="11">CBS 7841</strain>
    </source>
</reference>
<dbReference type="InterPro" id="IPR010987">
    <property type="entry name" value="Glutathione-S-Trfase_C-like"/>
</dbReference>
<comment type="subcellular location">
    <subcellularLocation>
        <location evidence="1">Mitochondrion outer membrane</location>
    </subcellularLocation>
</comment>
<evidence type="ECO:0000256" key="5">
    <source>
        <dbReference type="ARBA" id="ARBA00022927"/>
    </source>
</evidence>
<keyword evidence="3" id="KW-0813">Transport</keyword>
<dbReference type="InterPro" id="IPR036282">
    <property type="entry name" value="Glutathione-S-Trfase_C_sf"/>
</dbReference>
<evidence type="ECO:0000256" key="2">
    <source>
        <dbReference type="ARBA" id="ARBA00009170"/>
    </source>
</evidence>
<evidence type="ECO:0000259" key="10">
    <source>
        <dbReference type="PROSITE" id="PS50405"/>
    </source>
</evidence>
<protein>
    <recommendedName>
        <fullName evidence="10">GST C-terminal domain-containing protein</fullName>
    </recommendedName>
</protein>
<keyword evidence="9" id="KW-1133">Transmembrane helix</keyword>
<evidence type="ECO:0000313" key="11">
    <source>
        <dbReference type="EMBL" id="WVN89198.1"/>
    </source>
</evidence>
<keyword evidence="7 9" id="KW-0472">Membrane</keyword>
<dbReference type="SUPFAM" id="SSF47616">
    <property type="entry name" value="GST C-terminal domain-like"/>
    <property type="match status" value="1"/>
</dbReference>
<dbReference type="Pfam" id="PF10568">
    <property type="entry name" value="Tom37"/>
    <property type="match status" value="1"/>
</dbReference>
<organism evidence="11 12">
    <name type="scientific">Cryptococcus depauperatus CBS 7841</name>
    <dbReference type="NCBI Taxonomy" id="1295531"/>
    <lineage>
        <taxon>Eukaryota</taxon>
        <taxon>Fungi</taxon>
        <taxon>Dikarya</taxon>
        <taxon>Basidiomycota</taxon>
        <taxon>Agaricomycotina</taxon>
        <taxon>Tremellomycetes</taxon>
        <taxon>Tremellales</taxon>
        <taxon>Cryptococcaceae</taxon>
        <taxon>Cryptococcus</taxon>
    </lineage>
</organism>
<reference evidence="11" key="2">
    <citation type="journal article" date="2022" name="Elife">
        <title>Obligate sexual reproduction of a homothallic fungus closely related to the Cryptococcus pathogenic species complex.</title>
        <authorList>
            <person name="Passer A.R."/>
            <person name="Clancey S.A."/>
            <person name="Shea T."/>
            <person name="David-Palma M."/>
            <person name="Averette A.F."/>
            <person name="Boekhout T."/>
            <person name="Porcel B.M."/>
            <person name="Nowrousian M."/>
            <person name="Cuomo C.A."/>
            <person name="Sun S."/>
            <person name="Heitman J."/>
            <person name="Coelho M.A."/>
        </authorList>
    </citation>
    <scope>NUCLEOTIDE SEQUENCE</scope>
    <source>
        <strain evidence="11">CBS 7841</strain>
    </source>
</reference>
<proteinExistence type="inferred from homology"/>
<dbReference type="Gene3D" id="1.20.1050.10">
    <property type="match status" value="1"/>
</dbReference>